<sequence length="73" mass="8329">MLINNNKLMKASLWGSREFEEGSIPDNRTIKRWIEVGKLKGKIVDGSIWVVSSERWGTDSIISSHVNELIRDS</sequence>
<dbReference type="EMBL" id="CP038613">
    <property type="protein sequence ID" value="QBY44030.1"/>
    <property type="molecule type" value="Genomic_DNA"/>
</dbReference>
<accession>D2U4J8</accession>
<protein>
    <submittedName>
        <fullName evidence="1">Uncharacterized protein</fullName>
    </submittedName>
</protein>
<evidence type="ECO:0000313" key="2">
    <source>
        <dbReference type="EMBL" id="QBY44030.1"/>
    </source>
</evidence>
<dbReference type="Proteomes" id="UP001177592">
    <property type="component" value="Chromosome"/>
</dbReference>
<evidence type="ECO:0000313" key="3">
    <source>
        <dbReference type="EMBL" id="WGM04345.1"/>
    </source>
</evidence>
<gene>
    <name evidence="1" type="ORF">ARN_36170</name>
    <name evidence="2" type="ORF">ArsFIN_26040</name>
    <name evidence="3" type="ORF">QE258_11915</name>
</gene>
<organism evidence="1">
    <name type="scientific">Arsenophonus nasoniae</name>
    <name type="common">son-killer infecting Nasonia vitripennis</name>
    <dbReference type="NCBI Taxonomy" id="638"/>
    <lineage>
        <taxon>Bacteria</taxon>
        <taxon>Pseudomonadati</taxon>
        <taxon>Pseudomonadota</taxon>
        <taxon>Gammaproteobacteria</taxon>
        <taxon>Enterobacterales</taxon>
        <taxon>Morganellaceae</taxon>
        <taxon>Arsenophonus</taxon>
    </lineage>
</organism>
<name>D2U4J8_9GAMM</name>
<dbReference type="AlphaFoldDB" id="D2U4J8"/>
<dbReference type="KEGG" id="ans:ArsFIN_26040"/>
<proteinExistence type="predicted"/>
<reference evidence="2 4" key="2">
    <citation type="submission" date="2019-03" db="EMBL/GenBank/DDBJ databases">
        <title>Long-read sequencing reveals hyperdense prophage content in a complex bacterial symbiont genome.</title>
        <authorList>
            <person name="Frost C.L."/>
            <person name="Siozios S."/>
            <person name="Nadal-Jimenez P."/>
            <person name="Brockhurst M.A."/>
            <person name="King K.C."/>
            <person name="Darby A.C."/>
            <person name="Hurst G.D.D."/>
        </authorList>
    </citation>
    <scope>NUCLEOTIDE SEQUENCE [LARGE SCALE GENOMIC DNA]</scope>
    <source>
        <strain evidence="2 4">FIN</strain>
    </source>
</reference>
<reference evidence="3" key="3">
    <citation type="submission" date="2023-04" db="EMBL/GenBank/DDBJ databases">
        <title>Genome dynamics across the evolutionary transition to endosymbiosis.</title>
        <authorList>
            <person name="Siozios S."/>
            <person name="Nadal-Jimenez P."/>
            <person name="Azagi T."/>
            <person name="Sprong H."/>
            <person name="Frost C.L."/>
            <person name="Parratt S.R."/>
            <person name="Taylor G."/>
            <person name="Brettell L."/>
            <person name="Lew K.C."/>
            <person name="Croft L."/>
            <person name="King K.C."/>
            <person name="Brockhurst M.A."/>
            <person name="Hypsa V."/>
            <person name="Novakova E."/>
            <person name="Darby A.C."/>
            <person name="Hurst G.D.D."/>
        </authorList>
    </citation>
    <scope>NUCLEOTIDE SEQUENCE</scope>
    <source>
        <strain evidence="3">ANv_CAN</strain>
    </source>
</reference>
<evidence type="ECO:0000313" key="5">
    <source>
        <dbReference type="Proteomes" id="UP001177592"/>
    </source>
</evidence>
<dbReference type="EMBL" id="CP123523">
    <property type="protein sequence ID" value="WGM04345.1"/>
    <property type="molecule type" value="Genomic_DNA"/>
</dbReference>
<reference evidence="1" key="1">
    <citation type="journal article" date="2010" name="Insect Mol. Biol.">
        <title>The draft genome sequence of Arsenophonus nasoniae, son-killer bacterium of Nasonia vitripennis, reveals genes associated with virulence and symbiosis.</title>
        <authorList>
            <person name="Wilkes T."/>
            <person name="Darby A.C."/>
            <person name="Choi J."/>
            <person name="Colborne J.K."/>
            <person name="Werren J.H."/>
            <person name="Hurst G.D.D."/>
        </authorList>
    </citation>
    <scope>NUCLEOTIDE SEQUENCE</scope>
</reference>
<dbReference type="EMBL" id="FN545267">
    <property type="protein sequence ID" value="CBA76552.1"/>
    <property type="molecule type" value="Genomic_DNA"/>
</dbReference>
<dbReference type="RefSeq" id="WP_026822017.1">
    <property type="nucleotide sequence ID" value="NZ_CP038613.1"/>
</dbReference>
<keyword evidence="5" id="KW-1185">Reference proteome</keyword>
<evidence type="ECO:0000313" key="1">
    <source>
        <dbReference type="EMBL" id="CBA76552.1"/>
    </source>
</evidence>
<dbReference type="GeneID" id="96877630"/>
<evidence type="ECO:0000313" key="4">
    <source>
        <dbReference type="Proteomes" id="UP000295134"/>
    </source>
</evidence>
<dbReference type="Proteomes" id="UP000295134">
    <property type="component" value="Chromosome"/>
</dbReference>